<sequence length="56" mass="6487">MTPTDFLCYTFMRNFIPCRSFVLFGRFMQYILAGKVISFIAPVLVAVKVRASTYVR</sequence>
<keyword evidence="1" id="KW-1133">Transmembrane helix</keyword>
<dbReference type="AlphaFoldDB" id="A0A0C2X153"/>
<reference evidence="2 3" key="1">
    <citation type="submission" date="2014-04" db="EMBL/GenBank/DDBJ databases">
        <title>Evolutionary Origins and Diversification of the Mycorrhizal Mutualists.</title>
        <authorList>
            <consortium name="DOE Joint Genome Institute"/>
            <consortium name="Mycorrhizal Genomics Consortium"/>
            <person name="Kohler A."/>
            <person name="Kuo A."/>
            <person name="Nagy L.G."/>
            <person name="Floudas D."/>
            <person name="Copeland A."/>
            <person name="Barry K.W."/>
            <person name="Cichocki N."/>
            <person name="Veneault-Fourrey C."/>
            <person name="LaButti K."/>
            <person name="Lindquist E.A."/>
            <person name="Lipzen A."/>
            <person name="Lundell T."/>
            <person name="Morin E."/>
            <person name="Murat C."/>
            <person name="Riley R."/>
            <person name="Ohm R."/>
            <person name="Sun H."/>
            <person name="Tunlid A."/>
            <person name="Henrissat B."/>
            <person name="Grigoriev I.V."/>
            <person name="Hibbett D.S."/>
            <person name="Martin F."/>
        </authorList>
    </citation>
    <scope>NUCLEOTIDE SEQUENCE [LARGE SCALE GENOMIC DNA]</scope>
    <source>
        <strain evidence="2 3">Koide BX008</strain>
    </source>
</reference>
<dbReference type="InParanoid" id="A0A0C2X153"/>
<keyword evidence="3" id="KW-1185">Reference proteome</keyword>
<protein>
    <submittedName>
        <fullName evidence="2">Uncharacterized protein</fullName>
    </submittedName>
</protein>
<name>A0A0C2X153_AMAMK</name>
<keyword evidence="1" id="KW-0472">Membrane</keyword>
<proteinExistence type="predicted"/>
<feature type="transmembrane region" description="Helical" evidence="1">
    <location>
        <begin position="27"/>
        <end position="47"/>
    </location>
</feature>
<evidence type="ECO:0000313" key="2">
    <source>
        <dbReference type="EMBL" id="KIL67842.1"/>
    </source>
</evidence>
<dbReference type="EMBL" id="KN818230">
    <property type="protein sequence ID" value="KIL67842.1"/>
    <property type="molecule type" value="Genomic_DNA"/>
</dbReference>
<accession>A0A0C2X153</accession>
<keyword evidence="1" id="KW-0812">Transmembrane</keyword>
<organism evidence="2 3">
    <name type="scientific">Amanita muscaria (strain Koide BX008)</name>
    <dbReference type="NCBI Taxonomy" id="946122"/>
    <lineage>
        <taxon>Eukaryota</taxon>
        <taxon>Fungi</taxon>
        <taxon>Dikarya</taxon>
        <taxon>Basidiomycota</taxon>
        <taxon>Agaricomycotina</taxon>
        <taxon>Agaricomycetes</taxon>
        <taxon>Agaricomycetidae</taxon>
        <taxon>Agaricales</taxon>
        <taxon>Pluteineae</taxon>
        <taxon>Amanitaceae</taxon>
        <taxon>Amanita</taxon>
    </lineage>
</organism>
<dbReference type="HOGENOM" id="CLU_3013743_0_0_1"/>
<dbReference type="Proteomes" id="UP000054549">
    <property type="component" value="Unassembled WGS sequence"/>
</dbReference>
<evidence type="ECO:0000313" key="3">
    <source>
        <dbReference type="Proteomes" id="UP000054549"/>
    </source>
</evidence>
<gene>
    <name evidence="2" type="ORF">M378DRAFT_981887</name>
</gene>
<evidence type="ECO:0000256" key="1">
    <source>
        <dbReference type="SAM" id="Phobius"/>
    </source>
</evidence>